<keyword evidence="3" id="KW-1185">Reference proteome</keyword>
<evidence type="ECO:0000313" key="3">
    <source>
        <dbReference type="Proteomes" id="UP000199622"/>
    </source>
</evidence>
<evidence type="ECO:0000256" key="1">
    <source>
        <dbReference type="SAM" id="Phobius"/>
    </source>
</evidence>
<dbReference type="EMBL" id="FNSO01000004">
    <property type="protein sequence ID" value="SED49530.1"/>
    <property type="molecule type" value="Genomic_DNA"/>
</dbReference>
<sequence length="91" mass="8804">MLLGGALVVRGGALSAVNIAITAGAFRGLARDEVPAGSAIVRLVQQLGGAAGTALLAGIAAASGFHGAFLWSIGLTLVALVPCLAIPAKLS</sequence>
<protein>
    <recommendedName>
        <fullName evidence="4">Major Facilitator Superfamily protein</fullName>
    </recommendedName>
</protein>
<dbReference type="STRING" id="208445.SAMN04489727_8100"/>
<accession>A0A1H5B6G2</accession>
<keyword evidence="1" id="KW-0812">Transmembrane</keyword>
<dbReference type="InterPro" id="IPR036259">
    <property type="entry name" value="MFS_trans_sf"/>
</dbReference>
<keyword evidence="1" id="KW-1133">Transmembrane helix</keyword>
<feature type="transmembrane region" description="Helical" evidence="1">
    <location>
        <begin position="39"/>
        <end position="61"/>
    </location>
</feature>
<proteinExistence type="predicted"/>
<evidence type="ECO:0008006" key="4">
    <source>
        <dbReference type="Google" id="ProtNLM"/>
    </source>
</evidence>
<feature type="transmembrane region" description="Helical" evidence="1">
    <location>
        <begin position="68"/>
        <end position="88"/>
    </location>
</feature>
<keyword evidence="1" id="KW-0472">Membrane</keyword>
<reference evidence="3" key="1">
    <citation type="submission" date="2016-10" db="EMBL/GenBank/DDBJ databases">
        <authorList>
            <person name="Varghese N."/>
            <person name="Submissions S."/>
        </authorList>
    </citation>
    <scope>NUCLEOTIDE SEQUENCE [LARGE SCALE GENOMIC DNA]</scope>
    <source>
        <strain evidence="3">DSM 44544</strain>
    </source>
</reference>
<evidence type="ECO:0000313" key="2">
    <source>
        <dbReference type="EMBL" id="SED49530.1"/>
    </source>
</evidence>
<dbReference type="SUPFAM" id="SSF103473">
    <property type="entry name" value="MFS general substrate transporter"/>
    <property type="match status" value="1"/>
</dbReference>
<name>A0A1H5B6G2_9PSEU</name>
<organism evidence="2 3">
    <name type="scientific">Amycolatopsis tolypomycina</name>
    <dbReference type="NCBI Taxonomy" id="208445"/>
    <lineage>
        <taxon>Bacteria</taxon>
        <taxon>Bacillati</taxon>
        <taxon>Actinomycetota</taxon>
        <taxon>Actinomycetes</taxon>
        <taxon>Pseudonocardiales</taxon>
        <taxon>Pseudonocardiaceae</taxon>
        <taxon>Amycolatopsis</taxon>
    </lineage>
</organism>
<dbReference type="AlphaFoldDB" id="A0A1H5B6G2"/>
<gene>
    <name evidence="2" type="ORF">SAMN04489727_8100</name>
</gene>
<dbReference type="Proteomes" id="UP000199622">
    <property type="component" value="Unassembled WGS sequence"/>
</dbReference>